<protein>
    <submittedName>
        <fullName evidence="1">Uncharacterized protein</fullName>
    </submittedName>
</protein>
<evidence type="ECO:0000313" key="1">
    <source>
        <dbReference type="EMBL" id="OMJ90628.1"/>
    </source>
</evidence>
<accession>A0A1R2CNM9</accession>
<comment type="caution">
    <text evidence="1">The sequence shown here is derived from an EMBL/GenBank/DDBJ whole genome shotgun (WGS) entry which is preliminary data.</text>
</comment>
<proteinExistence type="predicted"/>
<gene>
    <name evidence="1" type="ORF">SteCoe_7028</name>
</gene>
<reference evidence="1 2" key="1">
    <citation type="submission" date="2016-11" db="EMBL/GenBank/DDBJ databases">
        <title>The macronuclear genome of Stentor coeruleus: a giant cell with tiny introns.</title>
        <authorList>
            <person name="Slabodnick M."/>
            <person name="Ruby J.G."/>
            <person name="Reiff S.B."/>
            <person name="Swart E.C."/>
            <person name="Gosai S."/>
            <person name="Prabakaran S."/>
            <person name="Witkowska E."/>
            <person name="Larue G.E."/>
            <person name="Fisher S."/>
            <person name="Freeman R.M."/>
            <person name="Gunawardena J."/>
            <person name="Chu W."/>
            <person name="Stover N.A."/>
            <person name="Gregory B.D."/>
            <person name="Nowacki M."/>
            <person name="Derisi J."/>
            <person name="Roy S.W."/>
            <person name="Marshall W.F."/>
            <person name="Sood P."/>
        </authorList>
    </citation>
    <scope>NUCLEOTIDE SEQUENCE [LARGE SCALE GENOMIC DNA]</scope>
    <source>
        <strain evidence="1">WM001</strain>
    </source>
</reference>
<dbReference type="EMBL" id="MPUH01000099">
    <property type="protein sequence ID" value="OMJ90628.1"/>
    <property type="molecule type" value="Genomic_DNA"/>
</dbReference>
<keyword evidence="2" id="KW-1185">Reference proteome</keyword>
<organism evidence="1 2">
    <name type="scientific">Stentor coeruleus</name>
    <dbReference type="NCBI Taxonomy" id="5963"/>
    <lineage>
        <taxon>Eukaryota</taxon>
        <taxon>Sar</taxon>
        <taxon>Alveolata</taxon>
        <taxon>Ciliophora</taxon>
        <taxon>Postciliodesmatophora</taxon>
        <taxon>Heterotrichea</taxon>
        <taxon>Heterotrichida</taxon>
        <taxon>Stentoridae</taxon>
        <taxon>Stentor</taxon>
    </lineage>
</organism>
<evidence type="ECO:0000313" key="2">
    <source>
        <dbReference type="Proteomes" id="UP000187209"/>
    </source>
</evidence>
<dbReference type="AlphaFoldDB" id="A0A1R2CNM9"/>
<dbReference type="Proteomes" id="UP000187209">
    <property type="component" value="Unassembled WGS sequence"/>
</dbReference>
<sequence>MNKKPKRIIKKRKRLKISASFLDPSLKSQLSPSIETQIKHKLQRICYGRGKTRDWHQSWLDTTNSFLQSREDIEKLEALSRTLTPYSLLLKKKHKNLKPQKPMFILISENEVQGSFEKQFIPYNITENYAKAEAVARKFRADSQKNFKKYAPLPLKKFDIEIEPPLKPKVRLISQYKSLKRFKF</sequence>
<name>A0A1R2CNM9_9CILI</name>